<keyword evidence="6" id="KW-0418">Kinase</keyword>
<evidence type="ECO:0000256" key="5">
    <source>
        <dbReference type="ARBA" id="ARBA00022741"/>
    </source>
</evidence>
<evidence type="ECO:0000256" key="3">
    <source>
        <dbReference type="ARBA" id="ARBA00019824"/>
    </source>
</evidence>
<evidence type="ECO:0000256" key="6">
    <source>
        <dbReference type="ARBA" id="ARBA00022777"/>
    </source>
</evidence>
<feature type="compositionally biased region" description="Low complexity" evidence="8">
    <location>
        <begin position="1"/>
        <end position="18"/>
    </location>
</feature>
<dbReference type="InterPro" id="IPR032319">
    <property type="entry name" value="CLP1_P"/>
</dbReference>
<comment type="similarity">
    <text evidence="1">Belongs to the Clp1 family. NOL9/GRC3 subfamily.</text>
</comment>
<dbReference type="GO" id="GO:0005524">
    <property type="term" value="F:ATP binding"/>
    <property type="evidence" value="ECO:0007669"/>
    <property type="project" value="UniProtKB-KW"/>
</dbReference>
<evidence type="ECO:0000256" key="8">
    <source>
        <dbReference type="SAM" id="MobiDB-lite"/>
    </source>
</evidence>
<accession>A0AAD9FTH0</accession>
<dbReference type="GO" id="GO:0000448">
    <property type="term" value="P:cleavage in ITS2 between 5.8S rRNA and LSU-rRNA of tricistronic rRNA transcript (SSU-rRNA, 5.8S rRNA, LSU-rRNA)"/>
    <property type="evidence" value="ECO:0007669"/>
    <property type="project" value="TreeGrafter"/>
</dbReference>
<feature type="compositionally biased region" description="Acidic residues" evidence="8">
    <location>
        <begin position="123"/>
        <end position="154"/>
    </location>
</feature>
<feature type="compositionally biased region" description="Polar residues" evidence="8">
    <location>
        <begin position="19"/>
        <end position="28"/>
    </location>
</feature>
<reference evidence="10" key="1">
    <citation type="submission" date="2023-02" db="EMBL/GenBank/DDBJ databases">
        <title>Identification and recombinant expression of a fungal hydrolase from Papiliotrema laurentii that hydrolyzes apple cutin and clears colloidal polyester polyurethane.</title>
        <authorList>
            <consortium name="DOE Joint Genome Institute"/>
            <person name="Roman V.A."/>
            <person name="Bojanowski C."/>
            <person name="Crable B.R."/>
            <person name="Wagner D.N."/>
            <person name="Hung C.S."/>
            <person name="Nadeau L.J."/>
            <person name="Schratz L."/>
            <person name="Haridas S."/>
            <person name="Pangilinan J."/>
            <person name="Lipzen A."/>
            <person name="Na H."/>
            <person name="Yan M."/>
            <person name="Ng V."/>
            <person name="Grigoriev I.V."/>
            <person name="Spatafora J.W."/>
            <person name="Barlow D."/>
            <person name="Biffinger J."/>
            <person name="Kelley-Loughnane N."/>
            <person name="Varaljay V.A."/>
            <person name="Crookes-Goodson W.J."/>
        </authorList>
    </citation>
    <scope>NUCLEOTIDE SEQUENCE</scope>
    <source>
        <strain evidence="10">5307AH</strain>
    </source>
</reference>
<keyword evidence="5" id="KW-0547">Nucleotide-binding</keyword>
<feature type="compositionally biased region" description="Low complexity" evidence="8">
    <location>
        <begin position="59"/>
        <end position="74"/>
    </location>
</feature>
<feature type="domain" description="Clp1 P-loop" evidence="9">
    <location>
        <begin position="392"/>
        <end position="545"/>
    </location>
</feature>
<evidence type="ECO:0000256" key="4">
    <source>
        <dbReference type="ARBA" id="ARBA00022679"/>
    </source>
</evidence>
<dbReference type="InterPro" id="IPR045116">
    <property type="entry name" value="Clp1/Grc3"/>
</dbReference>
<dbReference type="PANTHER" id="PTHR12755">
    <property type="entry name" value="CLEAVAGE/POLYADENYLATION FACTOR IA SUBUNIT CLP1P"/>
    <property type="match status" value="1"/>
</dbReference>
<proteinExistence type="inferred from homology"/>
<evidence type="ECO:0000256" key="2">
    <source>
        <dbReference type="ARBA" id="ARBA00018706"/>
    </source>
</evidence>
<sequence length="799" mass="84798">MSALAARRAAAAAASSSSHSTPEPTVTVTRKPARQQQSVSQSRSQSNHPTPKSIPSPSIPSDNESSADSPPASSSKRRKIESRTTSPPAKQRYFVAQPGPSGSSNSSKTRAFSPSAPVIALGTDDEDDAGSDRGDDDSSAGESDLEEEDAEMVDAVDNGRVRWDAGMSAPSTPGPTPAEAGATRRDVGTSTFEVKEGLNVLRISSSSLRQAGVPSDGPGVLISLSQGENLMLAGIYTITPLQQPLGLFSTILYPQSNHPYPVFAPTSHPIPVLEGIEAATKTPKSSLLSKLDIPTSFQLNDGKRPRTVFLLREHPSGLDGLRAGAVPGFSNVWLGEPGPWGLCNVHPIIGSFPNPVYPYSAPASWNAALDTLHAESEAEESETAAPVVLVKGPKRVGKSTLARAALNNLLTKYEQVAWLECDLGQGEFGCGGTVGLWVLGTPVFGPPFTHPCLPVKASYLGTYTPLACPDEYILAIRQILEVYKYEIQYSTAITSGASGSTGRRTDAVPLVINTQGWVKGLGEDLLRSIENASAPSHVFAFENPQPYLPPQGAEEEGMTFSPAYNPALLPPEHGGPIEPVKLSLVEPAPMSPLQTRYTSADMRILSLISYLHADLSSSLPRWDFSAPLAAVNPINTVVGRDGPIREVYLVGEGSEGVVEEDLALALNGSVVALGRHDASSSVGEVYTPARPLPSLDEMTVYGLALVRAVREGDGGLGIQLITPLRGEALSRVNCLVWNGTVELPLCGLLDWSRGTTSEVEKDKVWGVDLDNVPFLARSVGGGVGVERKRVRRNLQRRNV</sequence>
<evidence type="ECO:0000313" key="11">
    <source>
        <dbReference type="Proteomes" id="UP001182556"/>
    </source>
</evidence>
<dbReference type="Proteomes" id="UP001182556">
    <property type="component" value="Unassembled WGS sequence"/>
</dbReference>
<evidence type="ECO:0000259" key="9">
    <source>
        <dbReference type="Pfam" id="PF16575"/>
    </source>
</evidence>
<dbReference type="GO" id="GO:0005634">
    <property type="term" value="C:nucleus"/>
    <property type="evidence" value="ECO:0007669"/>
    <property type="project" value="TreeGrafter"/>
</dbReference>
<protein>
    <recommendedName>
        <fullName evidence="3">Polynucleotide 5'-hydroxyl-kinase GRC3</fullName>
    </recommendedName>
    <alternativeName>
        <fullName evidence="2">Polynucleotide 5'-hydroxyl-kinase grc3</fullName>
    </alternativeName>
</protein>
<feature type="compositionally biased region" description="Low complexity" evidence="8">
    <location>
        <begin position="34"/>
        <end position="51"/>
    </location>
</feature>
<dbReference type="InterPro" id="IPR027417">
    <property type="entry name" value="P-loop_NTPase"/>
</dbReference>
<feature type="compositionally biased region" description="Polar residues" evidence="8">
    <location>
        <begin position="100"/>
        <end position="112"/>
    </location>
</feature>
<evidence type="ECO:0000256" key="1">
    <source>
        <dbReference type="ARBA" id="ARBA00011003"/>
    </source>
</evidence>
<dbReference type="PANTHER" id="PTHR12755:SF3">
    <property type="entry name" value="POLYNUCLEOTIDE 5'-HYDROXYL-KINASE NOL9"/>
    <property type="match status" value="1"/>
</dbReference>
<keyword evidence="7" id="KW-0067">ATP-binding</keyword>
<evidence type="ECO:0000313" key="10">
    <source>
        <dbReference type="EMBL" id="KAK1925885.1"/>
    </source>
</evidence>
<dbReference type="AlphaFoldDB" id="A0AAD9FTH0"/>
<evidence type="ECO:0000256" key="7">
    <source>
        <dbReference type="ARBA" id="ARBA00022840"/>
    </source>
</evidence>
<dbReference type="Pfam" id="PF16575">
    <property type="entry name" value="CLP1_P"/>
    <property type="match status" value="1"/>
</dbReference>
<keyword evidence="11" id="KW-1185">Reference proteome</keyword>
<organism evidence="10 11">
    <name type="scientific">Papiliotrema laurentii</name>
    <name type="common">Cryptococcus laurentii</name>
    <dbReference type="NCBI Taxonomy" id="5418"/>
    <lineage>
        <taxon>Eukaryota</taxon>
        <taxon>Fungi</taxon>
        <taxon>Dikarya</taxon>
        <taxon>Basidiomycota</taxon>
        <taxon>Agaricomycotina</taxon>
        <taxon>Tremellomycetes</taxon>
        <taxon>Tremellales</taxon>
        <taxon>Rhynchogastremaceae</taxon>
        <taxon>Papiliotrema</taxon>
    </lineage>
</organism>
<gene>
    <name evidence="10" type="ORF">DB88DRAFT_485479</name>
</gene>
<feature type="region of interest" description="Disordered" evidence="8">
    <location>
        <begin position="1"/>
        <end position="154"/>
    </location>
</feature>
<dbReference type="Gene3D" id="3.40.50.300">
    <property type="entry name" value="P-loop containing nucleotide triphosphate hydrolases"/>
    <property type="match status" value="1"/>
</dbReference>
<comment type="caution">
    <text evidence="10">The sequence shown here is derived from an EMBL/GenBank/DDBJ whole genome shotgun (WGS) entry which is preliminary data.</text>
</comment>
<dbReference type="GO" id="GO:0051731">
    <property type="term" value="F:polynucleotide 5'-hydroxyl-kinase activity"/>
    <property type="evidence" value="ECO:0007669"/>
    <property type="project" value="InterPro"/>
</dbReference>
<keyword evidence="4" id="KW-0808">Transferase</keyword>
<name>A0AAD9FTH0_PAPLA</name>
<dbReference type="EMBL" id="JAODAN010000003">
    <property type="protein sequence ID" value="KAK1925885.1"/>
    <property type="molecule type" value="Genomic_DNA"/>
</dbReference>